<protein>
    <recommendedName>
        <fullName evidence="3">Ubinuclein middle domain-containing protein</fullName>
    </recommendedName>
</protein>
<dbReference type="STRING" id="747676.F4RR50"/>
<feature type="compositionally biased region" description="Basic and acidic residues" evidence="2">
    <location>
        <begin position="93"/>
        <end position="108"/>
    </location>
</feature>
<dbReference type="EMBL" id="GL883114">
    <property type="protein sequence ID" value="EGG05154.1"/>
    <property type="molecule type" value="Genomic_DNA"/>
</dbReference>
<evidence type="ECO:0000256" key="2">
    <source>
        <dbReference type="SAM" id="MobiDB-lite"/>
    </source>
</evidence>
<accession>F4RR50</accession>
<dbReference type="InterPro" id="IPR026947">
    <property type="entry name" value="UBN_middle_dom"/>
</dbReference>
<proteinExistence type="predicted"/>
<dbReference type="RefSeq" id="XP_007411519.1">
    <property type="nucleotide sequence ID" value="XM_007411457.1"/>
</dbReference>
<dbReference type="Pfam" id="PF14075">
    <property type="entry name" value="UBN_AB"/>
    <property type="match status" value="1"/>
</dbReference>
<sequence>MSSLQNNNVCQMHVTFLFFIKPCKKEQHIKTFGANQIILETLQDYNPKAHFNIQLDDINGACKLDWGSEESETHQHQDSLLNNSNVIANTKNPPEDAKGANKTGDDKSLTVTTDDDDEAEGLLELKSDKTNTRNHKIASKNCVPGRPEKTAVLKRTVTYSPCAISSCLQSQFGHVGKTDRPLATELKAVIHGLKVEVDAEPLPHLFTLTLEVAQLVLDLNEYNAILFCHLTQIFPHKTLTIRKLVTQEICPQKEKYIEDQIDLRIGRLQVLVDKAMMNIMINHEKALANWQLAMDELEQESNLQKTESYASTEHSLINNMSSKSGPQIVDGQHRFEV</sequence>
<feature type="compositionally biased region" description="Polar residues" evidence="2">
    <location>
        <begin position="78"/>
        <end position="92"/>
    </location>
</feature>
<evidence type="ECO:0000313" key="4">
    <source>
        <dbReference type="EMBL" id="EGG05154.1"/>
    </source>
</evidence>
<evidence type="ECO:0000259" key="3">
    <source>
        <dbReference type="Pfam" id="PF14075"/>
    </source>
</evidence>
<keyword evidence="1" id="KW-0175">Coiled coil</keyword>
<dbReference type="InParanoid" id="F4RR50"/>
<evidence type="ECO:0000256" key="1">
    <source>
        <dbReference type="SAM" id="Coils"/>
    </source>
</evidence>
<name>F4RR50_MELLP</name>
<evidence type="ECO:0000313" key="5">
    <source>
        <dbReference type="Proteomes" id="UP000001072"/>
    </source>
</evidence>
<gene>
    <name evidence="4" type="ORF">MELLADRAFT_107851</name>
</gene>
<dbReference type="AlphaFoldDB" id="F4RR50"/>
<dbReference type="VEuPathDB" id="FungiDB:MELLADRAFT_107851"/>
<keyword evidence="5" id="KW-1185">Reference proteome</keyword>
<dbReference type="Proteomes" id="UP000001072">
    <property type="component" value="Unassembled WGS sequence"/>
</dbReference>
<feature type="coiled-coil region" evidence="1">
    <location>
        <begin position="280"/>
        <end position="307"/>
    </location>
</feature>
<organism evidence="5">
    <name type="scientific">Melampsora larici-populina (strain 98AG31 / pathotype 3-4-7)</name>
    <name type="common">Poplar leaf rust fungus</name>
    <dbReference type="NCBI Taxonomy" id="747676"/>
    <lineage>
        <taxon>Eukaryota</taxon>
        <taxon>Fungi</taxon>
        <taxon>Dikarya</taxon>
        <taxon>Basidiomycota</taxon>
        <taxon>Pucciniomycotina</taxon>
        <taxon>Pucciniomycetes</taxon>
        <taxon>Pucciniales</taxon>
        <taxon>Melampsoraceae</taxon>
        <taxon>Melampsora</taxon>
    </lineage>
</organism>
<dbReference type="KEGG" id="mlr:MELLADRAFT_107851"/>
<dbReference type="OrthoDB" id="5576775at2759"/>
<dbReference type="HOGENOM" id="CLU_824066_0_0_1"/>
<reference evidence="5" key="1">
    <citation type="journal article" date="2011" name="Proc. Natl. Acad. Sci. U.S.A.">
        <title>Obligate biotrophy features unraveled by the genomic analysis of rust fungi.</title>
        <authorList>
            <person name="Duplessis S."/>
            <person name="Cuomo C.A."/>
            <person name="Lin Y.-C."/>
            <person name="Aerts A."/>
            <person name="Tisserant E."/>
            <person name="Veneault-Fourrey C."/>
            <person name="Joly D.L."/>
            <person name="Hacquard S."/>
            <person name="Amselem J."/>
            <person name="Cantarel B.L."/>
            <person name="Chiu R."/>
            <person name="Coutinho P.M."/>
            <person name="Feau N."/>
            <person name="Field M."/>
            <person name="Frey P."/>
            <person name="Gelhaye E."/>
            <person name="Goldberg J."/>
            <person name="Grabherr M.G."/>
            <person name="Kodira C.D."/>
            <person name="Kohler A."/>
            <person name="Kuees U."/>
            <person name="Lindquist E.A."/>
            <person name="Lucas S.M."/>
            <person name="Mago R."/>
            <person name="Mauceli E."/>
            <person name="Morin E."/>
            <person name="Murat C."/>
            <person name="Pangilinan J.L."/>
            <person name="Park R."/>
            <person name="Pearson M."/>
            <person name="Quesneville H."/>
            <person name="Rouhier N."/>
            <person name="Sakthikumar S."/>
            <person name="Salamov A.A."/>
            <person name="Schmutz J."/>
            <person name="Selles B."/>
            <person name="Shapiro H."/>
            <person name="Tanguay P."/>
            <person name="Tuskan G.A."/>
            <person name="Henrissat B."/>
            <person name="Van de Peer Y."/>
            <person name="Rouze P."/>
            <person name="Ellis J.G."/>
            <person name="Dodds P.N."/>
            <person name="Schein J.E."/>
            <person name="Zhong S."/>
            <person name="Hamelin R.C."/>
            <person name="Grigoriev I.V."/>
            <person name="Szabo L.J."/>
            <person name="Martin F."/>
        </authorList>
    </citation>
    <scope>NUCLEOTIDE SEQUENCE [LARGE SCALE GENOMIC DNA]</scope>
    <source>
        <strain evidence="5">98AG31 / pathotype 3-4-7</strain>
    </source>
</reference>
<feature type="region of interest" description="Disordered" evidence="2">
    <location>
        <begin position="73"/>
        <end position="130"/>
    </location>
</feature>
<feature type="domain" description="Ubinuclein middle" evidence="3">
    <location>
        <begin position="182"/>
        <end position="305"/>
    </location>
</feature>
<dbReference type="GeneID" id="18923296"/>